<dbReference type="Proteomes" id="UP000002009">
    <property type="component" value="Chromosome 1"/>
</dbReference>
<reference evidence="1 2" key="1">
    <citation type="journal article" date="2009" name="Science">
        <title>Green evolution and dynamic adaptations revealed by genomes of the marine picoeukaryotes Micromonas.</title>
        <authorList>
            <person name="Worden A.Z."/>
            <person name="Lee J.H."/>
            <person name="Mock T."/>
            <person name="Rouze P."/>
            <person name="Simmons M.P."/>
            <person name="Aerts A.L."/>
            <person name="Allen A.E."/>
            <person name="Cuvelier M.L."/>
            <person name="Derelle E."/>
            <person name="Everett M.V."/>
            <person name="Foulon E."/>
            <person name="Grimwood J."/>
            <person name="Gundlach H."/>
            <person name="Henrissat B."/>
            <person name="Napoli C."/>
            <person name="McDonald S.M."/>
            <person name="Parker M.S."/>
            <person name="Rombauts S."/>
            <person name="Salamov A."/>
            <person name="Von Dassow P."/>
            <person name="Badger J.H."/>
            <person name="Coutinho P.M."/>
            <person name="Demir E."/>
            <person name="Dubchak I."/>
            <person name="Gentemann C."/>
            <person name="Eikrem W."/>
            <person name="Gready J.E."/>
            <person name="John U."/>
            <person name="Lanier W."/>
            <person name="Lindquist E.A."/>
            <person name="Lucas S."/>
            <person name="Mayer K.F."/>
            <person name="Moreau H."/>
            <person name="Not F."/>
            <person name="Otillar R."/>
            <person name="Panaud O."/>
            <person name="Pangilinan J."/>
            <person name="Paulsen I."/>
            <person name="Piegu B."/>
            <person name="Poliakov A."/>
            <person name="Robbens S."/>
            <person name="Schmutz J."/>
            <person name="Toulza E."/>
            <person name="Wyss T."/>
            <person name="Zelensky A."/>
            <person name="Zhou K."/>
            <person name="Armbrust E.V."/>
            <person name="Bhattacharya D."/>
            <person name="Goodenough U.W."/>
            <person name="Van de Peer Y."/>
            <person name="Grigoriev I.V."/>
        </authorList>
    </citation>
    <scope>NUCLEOTIDE SEQUENCE [LARGE SCALE GENOMIC DNA]</scope>
    <source>
        <strain evidence="2">RCC299 / NOUM17</strain>
    </source>
</reference>
<sequence>MMTGLHEPSPANDLSAIRVRARRNARDAMLSFVQNPNRGSSNSKQAAQLLTRRKIKRNSRTSQISSHEFNELVVALSSWHAICIRRRRVNVHRAILSPVTKSVMIPGEWKSCVLLDTFGKGTKFFHSSKFLTPRKFGALQWYSQQVVDHEIETAKSSQMCSTGCKCFSLRPLFGLSMSEKFIYGKKLFGSTGGCQVQDSHAE</sequence>
<protein>
    <submittedName>
        <fullName evidence="1">Uncharacterized protein</fullName>
    </submittedName>
</protein>
<dbReference type="InParanoid" id="C1FDZ9"/>
<name>C1FDZ9_MICCC</name>
<keyword evidence="2" id="KW-1185">Reference proteome</keyword>
<proteinExistence type="predicted"/>
<dbReference type="AlphaFoldDB" id="C1FDZ9"/>
<dbReference type="EMBL" id="CP001574">
    <property type="protein sequence ID" value="ACO68479.1"/>
    <property type="molecule type" value="Genomic_DNA"/>
</dbReference>
<evidence type="ECO:0000313" key="2">
    <source>
        <dbReference type="Proteomes" id="UP000002009"/>
    </source>
</evidence>
<dbReference type="KEGG" id="mis:MICPUN_51572"/>
<dbReference type="GeneID" id="8250536"/>
<evidence type="ECO:0000313" key="1">
    <source>
        <dbReference type="EMBL" id="ACO68479.1"/>
    </source>
</evidence>
<accession>C1FDZ9</accession>
<organism evidence="1 2">
    <name type="scientific">Micromonas commoda (strain RCC299 / NOUM17 / CCMP2709)</name>
    <name type="common">Picoplanktonic green alga</name>
    <dbReference type="NCBI Taxonomy" id="296587"/>
    <lineage>
        <taxon>Eukaryota</taxon>
        <taxon>Viridiplantae</taxon>
        <taxon>Chlorophyta</taxon>
        <taxon>Mamiellophyceae</taxon>
        <taxon>Mamiellales</taxon>
        <taxon>Mamiellaceae</taxon>
        <taxon>Micromonas</taxon>
    </lineage>
</organism>
<dbReference type="RefSeq" id="XP_002507221.1">
    <property type="nucleotide sequence ID" value="XM_002507175.1"/>
</dbReference>
<gene>
    <name evidence="1" type="ORF">MICPUN_51572</name>
</gene>